<gene>
    <name evidence="2" type="ORF">DC094_03960</name>
</gene>
<dbReference type="SUPFAM" id="SSF52540">
    <property type="entry name" value="P-loop containing nucleoside triphosphate hydrolases"/>
    <property type="match status" value="1"/>
</dbReference>
<dbReference type="RefSeq" id="WP_116685764.1">
    <property type="nucleotide sequence ID" value="NZ_CAWNYD010000001.1"/>
</dbReference>
<dbReference type="AlphaFoldDB" id="A0A2V1H0K5"/>
<dbReference type="PANTHER" id="PTHR43681:SF1">
    <property type="entry name" value="SARCALUMENIN"/>
    <property type="match status" value="1"/>
</dbReference>
<name>A0A2V1H0K5_9GAMM</name>
<organism evidence="2 3">
    <name type="scientific">Pelagibaculum spongiae</name>
    <dbReference type="NCBI Taxonomy" id="2080658"/>
    <lineage>
        <taxon>Bacteria</taxon>
        <taxon>Pseudomonadati</taxon>
        <taxon>Pseudomonadota</taxon>
        <taxon>Gammaproteobacteria</taxon>
        <taxon>Oceanospirillales</taxon>
        <taxon>Pelagibaculum</taxon>
    </lineage>
</organism>
<evidence type="ECO:0000313" key="2">
    <source>
        <dbReference type="EMBL" id="PVZ72179.1"/>
    </source>
</evidence>
<dbReference type="Gene3D" id="3.40.50.300">
    <property type="entry name" value="P-loop containing nucleotide triphosphate hydrolases"/>
    <property type="match status" value="2"/>
</dbReference>
<sequence>METAAFDKHFQACSQWRKQLLSKAYEYRQWLTNNRLLTDSAEEELDLLESQLSGDQLTLAFIGEFSRGKSELINALFFAEFGCRVLPSQPGRTTMCPTELMFDHDTRLSWIRLLPIETRLQQLSLMELREKPECWRQLPLSSTDPEAIKSTLSKVTETRLVSITDAEALGFDPAMLENSNEQPGMVSIPAWRHAMVSFPHPLLQQGLRVLDTPGLNAVGSEPELTLSLLPSADAVVFVLAADAGVSASDLSIWKERVMRMRFNGNGNLIAVLNKADTISDDMDPSNDPATMLNKLRQITASQLALTTDQVLPISAKQGLLGKARHDYRMLENSNLPRLEKLLADLLISQRGEPMVRQSAQKLQLMIAQSNNHLELRHSQVLQQQQQLSQLSNSNRENVDRLVIMTRNRQTTYQRQLQSLRASQRLIEMQARQLRSIVSDQQVNQMVERTRINLDSSWTTPGLSAAMRQFFHDLDNHLARLNHQIKLAARLQESVFHRFDEQFKVPVPAPKALQLELQMNSLTHIRNETEQFSTSLKMTLSIQNQVSRFFFNTSVNQVLQQTRMMQRQIQQWGHRSLQPLLEHCHQQKHLMQQHLKSLNKLGRSGQDARRRQQALRALADKINQQKKLLQQIEVSLDQPAYTPKLTTTGQPLVLVSDKRAI</sequence>
<accession>A0A2V1H0K5</accession>
<dbReference type="EMBL" id="QDDL01000001">
    <property type="protein sequence ID" value="PVZ72179.1"/>
    <property type="molecule type" value="Genomic_DNA"/>
</dbReference>
<comment type="caution">
    <text evidence="2">The sequence shown here is derived from an EMBL/GenBank/DDBJ whole genome shotgun (WGS) entry which is preliminary data.</text>
</comment>
<keyword evidence="3" id="KW-1185">Reference proteome</keyword>
<dbReference type="InterPro" id="IPR027417">
    <property type="entry name" value="P-loop_NTPase"/>
</dbReference>
<feature type="domain" description="Dynamin N-terminal" evidence="1">
    <location>
        <begin position="59"/>
        <end position="259"/>
    </location>
</feature>
<evidence type="ECO:0000313" key="3">
    <source>
        <dbReference type="Proteomes" id="UP000244906"/>
    </source>
</evidence>
<proteinExistence type="predicted"/>
<dbReference type="Pfam" id="PF00350">
    <property type="entry name" value="Dynamin_N"/>
    <property type="match status" value="1"/>
</dbReference>
<evidence type="ECO:0000259" key="1">
    <source>
        <dbReference type="Pfam" id="PF00350"/>
    </source>
</evidence>
<dbReference type="InterPro" id="IPR051943">
    <property type="entry name" value="TRAFAC_Dynamin-like_GTPase"/>
</dbReference>
<protein>
    <recommendedName>
        <fullName evidence="1">Dynamin N-terminal domain-containing protein</fullName>
    </recommendedName>
</protein>
<reference evidence="2 3" key="1">
    <citation type="submission" date="2018-04" db="EMBL/GenBank/DDBJ databases">
        <title>Thalassorhabdus spongiae gen. nov., sp. nov., isolated from a marine sponge in South-West Iceland.</title>
        <authorList>
            <person name="Knobloch S."/>
            <person name="Daussin A."/>
            <person name="Johannsson R."/>
            <person name="Marteinsson V.T."/>
        </authorList>
    </citation>
    <scope>NUCLEOTIDE SEQUENCE [LARGE SCALE GENOMIC DNA]</scope>
    <source>
        <strain evidence="2 3">Hp12</strain>
    </source>
</reference>
<dbReference type="InterPro" id="IPR045063">
    <property type="entry name" value="Dynamin_N"/>
</dbReference>
<dbReference type="Proteomes" id="UP000244906">
    <property type="component" value="Unassembled WGS sequence"/>
</dbReference>
<dbReference type="PANTHER" id="PTHR43681">
    <property type="entry name" value="TRANSMEMBRANE GTPASE FZO"/>
    <property type="match status" value="1"/>
</dbReference>
<dbReference type="OrthoDB" id="5295100at2"/>